<proteinExistence type="predicted"/>
<name>A0A7J5Z4W4_DISMA</name>
<reference evidence="2 3" key="1">
    <citation type="submission" date="2020-03" db="EMBL/GenBank/DDBJ databases">
        <title>Dissostichus mawsoni Genome sequencing and assembly.</title>
        <authorList>
            <person name="Park H."/>
        </authorList>
    </citation>
    <scope>NUCLEOTIDE SEQUENCE [LARGE SCALE GENOMIC DNA]</scope>
    <source>
        <strain evidence="2">DM0001</strain>
        <tissue evidence="2">Muscle</tissue>
    </source>
</reference>
<evidence type="ECO:0000313" key="2">
    <source>
        <dbReference type="EMBL" id="KAF3856875.1"/>
    </source>
</evidence>
<comment type="caution">
    <text evidence="2">The sequence shown here is derived from an EMBL/GenBank/DDBJ whole genome shotgun (WGS) entry which is preliminary data.</text>
</comment>
<feature type="region of interest" description="Disordered" evidence="1">
    <location>
        <begin position="120"/>
        <end position="142"/>
    </location>
</feature>
<dbReference type="Proteomes" id="UP000518266">
    <property type="component" value="Unassembled WGS sequence"/>
</dbReference>
<feature type="compositionally biased region" description="Polar residues" evidence="1">
    <location>
        <begin position="166"/>
        <end position="178"/>
    </location>
</feature>
<protein>
    <submittedName>
        <fullName evidence="2">Uncharacterized protein</fullName>
    </submittedName>
</protein>
<gene>
    <name evidence="2" type="ORF">F7725_017598</name>
</gene>
<evidence type="ECO:0000256" key="1">
    <source>
        <dbReference type="SAM" id="MobiDB-lite"/>
    </source>
</evidence>
<sequence length="204" mass="22381">MDNMTPLTCRGVGDDAVVPALTHPLPAAAAWQSEQLRAGAPLSRPLQILAAQGHAGHPPPRQWHSWAQDASCHPAHSPAGFHLTTTEGGGGRYAGECHTYYILLVPICGKLALRSHCRPREASQGRRGPQASPSCRAHSLQHPQPVIAEIYEKGRHKGSTQYPTINQHHLRPSSNQHSARPINQRLWDMEDMEVFPSESSDQQD</sequence>
<dbReference type="AlphaFoldDB" id="A0A7J5Z4W4"/>
<feature type="non-terminal residue" evidence="2">
    <location>
        <position position="204"/>
    </location>
</feature>
<organism evidence="2 3">
    <name type="scientific">Dissostichus mawsoni</name>
    <name type="common">Antarctic cod</name>
    <dbReference type="NCBI Taxonomy" id="36200"/>
    <lineage>
        <taxon>Eukaryota</taxon>
        <taxon>Metazoa</taxon>
        <taxon>Chordata</taxon>
        <taxon>Craniata</taxon>
        <taxon>Vertebrata</taxon>
        <taxon>Euteleostomi</taxon>
        <taxon>Actinopterygii</taxon>
        <taxon>Neopterygii</taxon>
        <taxon>Teleostei</taxon>
        <taxon>Neoteleostei</taxon>
        <taxon>Acanthomorphata</taxon>
        <taxon>Eupercaria</taxon>
        <taxon>Perciformes</taxon>
        <taxon>Notothenioidei</taxon>
        <taxon>Nototheniidae</taxon>
        <taxon>Dissostichus</taxon>
    </lineage>
</organism>
<accession>A0A7J5Z4W4</accession>
<keyword evidence="3" id="KW-1185">Reference proteome</keyword>
<feature type="region of interest" description="Disordered" evidence="1">
    <location>
        <begin position="52"/>
        <end position="71"/>
    </location>
</feature>
<dbReference type="EMBL" id="JAAKFY010000006">
    <property type="protein sequence ID" value="KAF3856875.1"/>
    <property type="molecule type" value="Genomic_DNA"/>
</dbReference>
<evidence type="ECO:0000313" key="3">
    <source>
        <dbReference type="Proteomes" id="UP000518266"/>
    </source>
</evidence>
<feature type="region of interest" description="Disordered" evidence="1">
    <location>
        <begin position="166"/>
        <end position="204"/>
    </location>
</feature>